<dbReference type="RefSeq" id="WP_349585194.1">
    <property type="nucleotide sequence ID" value="NZ_JBEFLD010000003.1"/>
</dbReference>
<dbReference type="Pfam" id="PF01266">
    <property type="entry name" value="DAO"/>
    <property type="match status" value="1"/>
</dbReference>
<comment type="similarity">
    <text evidence="1">Belongs to the DadA oxidoreductase family.</text>
</comment>
<dbReference type="GO" id="GO:0016491">
    <property type="term" value="F:oxidoreductase activity"/>
    <property type="evidence" value="ECO:0007669"/>
    <property type="project" value="UniProtKB-KW"/>
</dbReference>
<dbReference type="Gene3D" id="3.50.50.60">
    <property type="entry name" value="FAD/NAD(P)-binding domain"/>
    <property type="match status" value="2"/>
</dbReference>
<comment type="caution">
    <text evidence="4">The sequence shown here is derived from an EMBL/GenBank/DDBJ whole genome shotgun (WGS) entry which is preliminary data.</text>
</comment>
<evidence type="ECO:0000256" key="1">
    <source>
        <dbReference type="ARBA" id="ARBA00009410"/>
    </source>
</evidence>
<evidence type="ECO:0000313" key="5">
    <source>
        <dbReference type="Proteomes" id="UP001433638"/>
    </source>
</evidence>
<dbReference type="EMBL" id="JBEFLD010000003">
    <property type="protein sequence ID" value="MEQ6290083.1"/>
    <property type="molecule type" value="Genomic_DNA"/>
</dbReference>
<dbReference type="InterPro" id="IPR036188">
    <property type="entry name" value="FAD/NAD-bd_sf"/>
</dbReference>
<accession>A0ABV1M1M7</accession>
<reference evidence="4" key="1">
    <citation type="submission" date="2024-06" db="EMBL/GenBank/DDBJ databases">
        <title>Genome sequence of Vogesella sp. MAHUQ-64.</title>
        <authorList>
            <person name="Huq M.A."/>
        </authorList>
    </citation>
    <scope>NUCLEOTIDE SEQUENCE</scope>
    <source>
        <strain evidence="4">MAHUQ-64</strain>
    </source>
</reference>
<dbReference type="Gene3D" id="3.30.9.10">
    <property type="entry name" value="D-Amino Acid Oxidase, subunit A, domain 2"/>
    <property type="match status" value="1"/>
</dbReference>
<keyword evidence="5" id="KW-1185">Reference proteome</keyword>
<evidence type="ECO:0000256" key="2">
    <source>
        <dbReference type="ARBA" id="ARBA00023002"/>
    </source>
</evidence>
<dbReference type="SUPFAM" id="SSF51905">
    <property type="entry name" value="FAD/NAD(P)-binding domain"/>
    <property type="match status" value="1"/>
</dbReference>
<name>A0ABV1M1M7_9NEIS</name>
<dbReference type="EC" id="1.-.-.-" evidence="4"/>
<dbReference type="PRINTS" id="PR00420">
    <property type="entry name" value="RNGMNOXGNASE"/>
</dbReference>
<feature type="domain" description="FAD dependent oxidoreductase" evidence="3">
    <location>
        <begin position="28"/>
        <end position="422"/>
    </location>
</feature>
<protein>
    <submittedName>
        <fullName evidence="4">FAD-binding oxidoreductase</fullName>
        <ecNumber evidence="4">1.-.-.-</ecNumber>
    </submittedName>
</protein>
<dbReference type="Proteomes" id="UP001433638">
    <property type="component" value="Unassembled WGS sequence"/>
</dbReference>
<dbReference type="PANTHER" id="PTHR13847:SF280">
    <property type="entry name" value="D-AMINO ACID DEHYDROGENASE"/>
    <property type="match status" value="1"/>
</dbReference>
<keyword evidence="2 4" id="KW-0560">Oxidoreductase</keyword>
<dbReference type="PANTHER" id="PTHR13847">
    <property type="entry name" value="SARCOSINE DEHYDROGENASE-RELATED"/>
    <property type="match status" value="1"/>
</dbReference>
<sequence length="453" mass="48621">MSTATAASTLAQPFTPTSSDDALPASADVVIIGGGVIGISAALELAAHGLRVAVLEKGLIAAEQSSRNWGWVRKQGRDRRELPLIVHSLARWEQLQASIATDLGFRRTGLISLTRDAKELARWQRWAVNGRAAGIQVDELDAAQAEALLPSGAAPWLGGIATPSDARAEPGVAVPALAAAARQAGVSLHQHTAARALLLEDGKVGGVITEHGSIRAPSVLLAAGAWSSLFLRQHGVRLPQLNVRATVARTSASAAIIPGTFCSSDFCLRRRLDDGFTLTLREDEIFDVVPDGLRFLRDFAPLLWRNWRHIKLHFGLRHFVQHWRQHRNRRADQVSVFETERIYDPAPDLGVARRALQRLKQGRAPLADTTLAGAWAGRIDLTPDLIPVISPVAQLPGLVLATGFSAHGFGIGPGAGRLAADLLRGVTPVVDPAPFRLSRFSDGSPLFIDPDVI</sequence>
<organism evidence="4 5">
    <name type="scientific">Vogesella oryzagri</name>
    <dbReference type="NCBI Taxonomy" id="3160864"/>
    <lineage>
        <taxon>Bacteria</taxon>
        <taxon>Pseudomonadati</taxon>
        <taxon>Pseudomonadota</taxon>
        <taxon>Betaproteobacteria</taxon>
        <taxon>Neisseriales</taxon>
        <taxon>Chromobacteriaceae</taxon>
        <taxon>Vogesella</taxon>
    </lineage>
</organism>
<gene>
    <name evidence="4" type="ORF">ABNW52_05560</name>
</gene>
<proteinExistence type="inferred from homology"/>
<evidence type="ECO:0000259" key="3">
    <source>
        <dbReference type="Pfam" id="PF01266"/>
    </source>
</evidence>
<dbReference type="InterPro" id="IPR006076">
    <property type="entry name" value="FAD-dep_OxRdtase"/>
</dbReference>
<evidence type="ECO:0000313" key="4">
    <source>
        <dbReference type="EMBL" id="MEQ6290083.1"/>
    </source>
</evidence>